<comment type="subcellular location">
    <subcellularLocation>
        <location evidence="1">Membrane</location>
        <topology evidence="1">Single-pass type I membrane protein</topology>
    </subcellularLocation>
</comment>
<dbReference type="SUPFAM" id="SSF52047">
    <property type="entry name" value="RNI-like"/>
    <property type="match status" value="1"/>
</dbReference>
<dbReference type="InterPro" id="IPR000157">
    <property type="entry name" value="TIR_dom"/>
</dbReference>
<keyword evidence="9 14" id="KW-1133">Transmembrane helix</keyword>
<keyword evidence="7" id="KW-0677">Repeat</keyword>
<keyword evidence="3" id="KW-0399">Innate immunity</keyword>
<evidence type="ECO:0000256" key="15">
    <source>
        <dbReference type="SAM" id="SignalP"/>
    </source>
</evidence>
<proteinExistence type="evidence at transcript level"/>
<evidence type="ECO:0000256" key="14">
    <source>
        <dbReference type="SAM" id="Phobius"/>
    </source>
</evidence>
<dbReference type="Pfam" id="PF13855">
    <property type="entry name" value="LRR_8"/>
    <property type="match status" value="4"/>
</dbReference>
<protein>
    <submittedName>
        <fullName evidence="17">Toll-like receptor 23e</fullName>
    </submittedName>
</protein>
<dbReference type="InterPro" id="IPR035897">
    <property type="entry name" value="Toll_tir_struct_dom_sf"/>
</dbReference>
<dbReference type="SUPFAM" id="SSF52200">
    <property type="entry name" value="Toll/Interleukin receptor TIR domain"/>
    <property type="match status" value="1"/>
</dbReference>
<evidence type="ECO:0000256" key="10">
    <source>
        <dbReference type="ARBA" id="ARBA00023136"/>
    </source>
</evidence>
<evidence type="ECO:0000256" key="8">
    <source>
        <dbReference type="ARBA" id="ARBA00022859"/>
    </source>
</evidence>
<evidence type="ECO:0000256" key="11">
    <source>
        <dbReference type="ARBA" id="ARBA00023170"/>
    </source>
</evidence>
<evidence type="ECO:0000256" key="5">
    <source>
        <dbReference type="ARBA" id="ARBA00022692"/>
    </source>
</evidence>
<dbReference type="InterPro" id="IPR032675">
    <property type="entry name" value="LRR_dom_sf"/>
</dbReference>
<gene>
    <name evidence="17" type="primary">TLR23e</name>
</gene>
<feature type="domain" description="TIR" evidence="16">
    <location>
        <begin position="763"/>
        <end position="904"/>
    </location>
</feature>
<evidence type="ECO:0000256" key="13">
    <source>
        <dbReference type="ARBA" id="ARBA00023198"/>
    </source>
</evidence>
<keyword evidence="6 15" id="KW-0732">Signal</keyword>
<keyword evidence="11 17" id="KW-0675">Receptor</keyword>
<feature type="transmembrane region" description="Helical" evidence="14">
    <location>
        <begin position="711"/>
        <end position="733"/>
    </location>
</feature>
<dbReference type="GO" id="GO:0045087">
    <property type="term" value="P:innate immune response"/>
    <property type="evidence" value="ECO:0007669"/>
    <property type="project" value="UniProtKB-KW"/>
</dbReference>
<keyword evidence="12" id="KW-0325">Glycoprotein</keyword>
<organism evidence="17">
    <name type="scientific">Boleophthalmus pectinirostris</name>
    <name type="common">Great blue-spotted mudskipper</name>
    <name type="synonym">Gobius pectinirostris</name>
    <dbReference type="NCBI Taxonomy" id="150288"/>
    <lineage>
        <taxon>Eukaryota</taxon>
        <taxon>Metazoa</taxon>
        <taxon>Chordata</taxon>
        <taxon>Craniata</taxon>
        <taxon>Vertebrata</taxon>
        <taxon>Euteleostomi</taxon>
        <taxon>Actinopterygii</taxon>
        <taxon>Neopterygii</taxon>
        <taxon>Teleostei</taxon>
        <taxon>Neoteleostei</taxon>
        <taxon>Acanthomorphata</taxon>
        <taxon>Gobiaria</taxon>
        <taxon>Gobiiformes</taxon>
        <taxon>Gobioidei</taxon>
        <taxon>Gobiidae</taxon>
        <taxon>Oxudercinae</taxon>
        <taxon>Boleophthalmus</taxon>
    </lineage>
</organism>
<dbReference type="InterPro" id="IPR001611">
    <property type="entry name" value="Leu-rich_rpt"/>
</dbReference>
<feature type="chain" id="PRO_5019852760" evidence="15">
    <location>
        <begin position="18"/>
        <end position="921"/>
    </location>
</feature>
<dbReference type="GO" id="GO:0005886">
    <property type="term" value="C:plasma membrane"/>
    <property type="evidence" value="ECO:0007669"/>
    <property type="project" value="TreeGrafter"/>
</dbReference>
<name>A0A482IB44_BOLPE</name>
<accession>A0A482IB44</accession>
<dbReference type="Gene3D" id="3.40.50.10140">
    <property type="entry name" value="Toll/interleukin-1 receptor homology (TIR) domain"/>
    <property type="match status" value="1"/>
</dbReference>
<reference evidence="17" key="2">
    <citation type="journal article" date="2019" name="Front. Immunol.">
        <title>Paralogues From the Expanded Tlr11 Gene Family in Mudskipper (Boleophthalmus pectinirostris) Are Under Positive Selection and Respond Differently to LPS/Poly(I:C) Challenge.</title>
        <authorList>
            <person name="Qiu H.T."/>
            <person name="Fernandes J.M."/>
            <person name="Hong W.S."/>
            <person name="Wu H.X."/>
            <person name="Zhang Y.T."/>
            <person name="Huang S."/>
            <person name="Liu D.T."/>
            <person name="Yu H."/>
            <person name="Wang Q."/>
            <person name="You X.X."/>
            <person name="Chen S.X."/>
        </authorList>
    </citation>
    <scope>NUCLEOTIDE SEQUENCE</scope>
</reference>
<dbReference type="GO" id="GO:0038023">
    <property type="term" value="F:signaling receptor activity"/>
    <property type="evidence" value="ECO:0007669"/>
    <property type="project" value="TreeGrafter"/>
</dbReference>
<evidence type="ECO:0000256" key="7">
    <source>
        <dbReference type="ARBA" id="ARBA00022737"/>
    </source>
</evidence>
<dbReference type="GO" id="GO:0006954">
    <property type="term" value="P:inflammatory response"/>
    <property type="evidence" value="ECO:0007669"/>
    <property type="project" value="UniProtKB-KW"/>
</dbReference>
<dbReference type="FunFam" id="3.40.50.10140:FF:000001">
    <property type="entry name" value="Toll-like receptor 2"/>
    <property type="match status" value="1"/>
</dbReference>
<dbReference type="Pfam" id="PF01582">
    <property type="entry name" value="TIR"/>
    <property type="match status" value="1"/>
</dbReference>
<evidence type="ECO:0000256" key="6">
    <source>
        <dbReference type="ARBA" id="ARBA00022729"/>
    </source>
</evidence>
<keyword evidence="5 14" id="KW-0812">Transmembrane</keyword>
<evidence type="ECO:0000256" key="9">
    <source>
        <dbReference type="ARBA" id="ARBA00022989"/>
    </source>
</evidence>
<dbReference type="PANTHER" id="PTHR24365">
    <property type="entry name" value="TOLL-LIKE RECEPTOR"/>
    <property type="match status" value="1"/>
</dbReference>
<keyword evidence="4" id="KW-0433">Leucine-rich repeat</keyword>
<dbReference type="PANTHER" id="PTHR24365:SF522">
    <property type="entry name" value="LOW QUALITY PROTEIN: TOLL-LIKE RECEPTOR 13-RELATED"/>
    <property type="match status" value="1"/>
</dbReference>
<evidence type="ECO:0000313" key="17">
    <source>
        <dbReference type="EMBL" id="QBP05250.1"/>
    </source>
</evidence>
<evidence type="ECO:0000256" key="4">
    <source>
        <dbReference type="ARBA" id="ARBA00022614"/>
    </source>
</evidence>
<evidence type="ECO:0000256" key="12">
    <source>
        <dbReference type="ARBA" id="ARBA00023180"/>
    </source>
</evidence>
<dbReference type="GO" id="GO:0007165">
    <property type="term" value="P:signal transduction"/>
    <property type="evidence" value="ECO:0007669"/>
    <property type="project" value="InterPro"/>
</dbReference>
<keyword evidence="10 14" id="KW-0472">Membrane</keyword>
<feature type="signal peptide" evidence="15">
    <location>
        <begin position="1"/>
        <end position="17"/>
    </location>
</feature>
<sequence length="921" mass="105738">MSLLSLLLVLLPPPSLFYSLKNCTADFYDRTVIDCGHSHLTTVPSHIPKSATLINLGPNQIETIKQTDLRGFTQLQTLKLGNNHISLIEDGAFMDLSSLTHLNLAVNHLSSLTDNMFKGLSNLVTLDLSINKFRNISKFAFEPLKSLQEVYMSFVPVDMTNIISHTPSIRILSVETESFEADVCPFPLLNLTMLQLGSFPLKKFSVHGNVLPQLEYLILSTNHHEVEWDVPNKAVLKSLKRLELSFKKMTTESYLSILQSVDSVEFLELTTFGNPFDQSVMDAACSIPSLQKLKITYRNITMINDTYLRACSNLTELGFYSNALSELSECSLRMMTRLKRLNIESNGLTRIPTTIRNLSTITHLSFLSNHITKLQCSDFLNLPLLEELNLNYNKISKFKNCVLKDLKNIRVLYLKHNAFSTLDESFRSSFPYLVDFSAEDNYLRLVHKGTFNKMLYLTDLNIKSKSATNVENGTFEGLLNLRHLSFSQTYQSGGIISGLEHLESLVVFITSNKETVVSNPVTLNLSSLQKLTVEVDRNVCVDQALYNLHNMTNLQVFSLETICCDIPTHTFLETPHLQKLKITNCVDFSPDLDLFKTISELKFLDLSHNKIQSLSFFSRANLTKLEQLILRNNELQIINETIFEALPSLKYLDLSENPFACDCSNAEFIIWAIKNKQVQVVNGFQYRCSSPLSLDGQFLLDFKVQLCWEETSFLCFLFSSGLVLFTLLSSFIYHFMRWQLAYGFYLLQAFLYDSKKKRQGKPSLYDAFVSYNCHDEDWVYRELVPELEERQGWKLCLHHRDFQPGKPIIENITDAIYRSRKTLCVISRHYLQSEWCSREIQMASFRLFDEKRDVLILLFLEELSSNQLSPFYRIRKLVRSHTYLSWNQARGNKALFWEKLQKALENGNNPAGNPNRHAANV</sequence>
<dbReference type="AlphaFoldDB" id="A0A482IB44"/>
<dbReference type="SMART" id="SM00365">
    <property type="entry name" value="LRR_SD22"/>
    <property type="match status" value="5"/>
</dbReference>
<reference evidence="17" key="1">
    <citation type="submission" date="2018-08" db="EMBL/GenBank/DDBJ databases">
        <authorList>
            <person name="Qiu H."/>
        </authorList>
    </citation>
    <scope>NUCLEOTIDE SEQUENCE</scope>
</reference>
<dbReference type="EMBL" id="MH744549">
    <property type="protein sequence ID" value="QBP05250.1"/>
    <property type="molecule type" value="mRNA"/>
</dbReference>
<evidence type="ECO:0000256" key="2">
    <source>
        <dbReference type="ARBA" id="ARBA00009634"/>
    </source>
</evidence>
<dbReference type="InterPro" id="IPR003591">
    <property type="entry name" value="Leu-rich_rpt_typical-subtyp"/>
</dbReference>
<keyword evidence="13" id="KW-0395">Inflammatory response</keyword>
<dbReference type="SUPFAM" id="SSF52058">
    <property type="entry name" value="L domain-like"/>
    <property type="match status" value="1"/>
</dbReference>
<keyword evidence="8" id="KW-0391">Immunity</keyword>
<dbReference type="SMART" id="SM00369">
    <property type="entry name" value="LRR_TYP"/>
    <property type="match status" value="9"/>
</dbReference>
<dbReference type="Gene3D" id="3.80.10.10">
    <property type="entry name" value="Ribonuclease Inhibitor"/>
    <property type="match status" value="4"/>
</dbReference>
<dbReference type="PROSITE" id="PS50104">
    <property type="entry name" value="TIR"/>
    <property type="match status" value="1"/>
</dbReference>
<dbReference type="PROSITE" id="PS51450">
    <property type="entry name" value="LRR"/>
    <property type="match status" value="3"/>
</dbReference>
<evidence type="ECO:0000256" key="1">
    <source>
        <dbReference type="ARBA" id="ARBA00004479"/>
    </source>
</evidence>
<dbReference type="SMART" id="SM00255">
    <property type="entry name" value="TIR"/>
    <property type="match status" value="1"/>
</dbReference>
<comment type="similarity">
    <text evidence="2">Belongs to the Toll-like receptor family.</text>
</comment>
<dbReference type="PRINTS" id="PR01537">
    <property type="entry name" value="INTRLKN1R1F"/>
</dbReference>
<evidence type="ECO:0000256" key="3">
    <source>
        <dbReference type="ARBA" id="ARBA00022588"/>
    </source>
</evidence>
<evidence type="ECO:0000259" key="16">
    <source>
        <dbReference type="PROSITE" id="PS50104"/>
    </source>
</evidence>